<feature type="transmembrane region" description="Helical" evidence="1">
    <location>
        <begin position="328"/>
        <end position="352"/>
    </location>
</feature>
<dbReference type="PANTHER" id="PTHR41771:SF1">
    <property type="entry name" value="MEMBRANE PROTEIN"/>
    <property type="match status" value="1"/>
</dbReference>
<reference evidence="2 3" key="1">
    <citation type="submission" date="2020-01" db="EMBL/GenBank/DDBJ databases">
        <title>Complete and circular genome sequences of six lactobacillus isolates from horses.</title>
        <authorList>
            <person name="Hassan H.M."/>
        </authorList>
    </citation>
    <scope>NUCLEOTIDE SEQUENCE [LARGE SCALE GENOMIC DNA]</scope>
    <source>
        <strain evidence="2 3">1A</strain>
    </source>
</reference>
<dbReference type="RefSeq" id="WP_180849681.1">
    <property type="nucleotide sequence ID" value="NZ_CP047418.1"/>
</dbReference>
<feature type="transmembrane region" description="Helical" evidence="1">
    <location>
        <begin position="191"/>
        <end position="212"/>
    </location>
</feature>
<dbReference type="EMBL" id="CP047418">
    <property type="protein sequence ID" value="QLL78763.1"/>
    <property type="molecule type" value="Genomic_DNA"/>
</dbReference>
<name>A0A7H9EM02_9LACO</name>
<organism evidence="2 3">
    <name type="scientific">Ligilactobacillus saerimneri</name>
    <dbReference type="NCBI Taxonomy" id="228229"/>
    <lineage>
        <taxon>Bacteria</taxon>
        <taxon>Bacillati</taxon>
        <taxon>Bacillota</taxon>
        <taxon>Bacilli</taxon>
        <taxon>Lactobacillales</taxon>
        <taxon>Lactobacillaceae</taxon>
        <taxon>Ligilactobacillus</taxon>
    </lineage>
</organism>
<keyword evidence="1" id="KW-1133">Transmembrane helix</keyword>
<keyword evidence="1" id="KW-0812">Transmembrane</keyword>
<feature type="transmembrane region" description="Helical" evidence="1">
    <location>
        <begin position="235"/>
        <end position="260"/>
    </location>
</feature>
<sequence length="357" mass="39926">MFLFIVMSGLALFFFTRHDAFMYRQPVGCIETVTTTHREATTDSYHNHDEEIQQQVTLRIINGRYQGDLVTIRHTYSQSGGLDQSLRPHQQVFLNVTYDGKRKVWQFDNLKRDTTLAMLFWTVIVLLIVTMHLQGLRALLSVALNFALFLFFIQLDVQLNLNHFFWLFALSAFLFTLLSVLLVIGWNKQSLVVCTAIFLGVTVALALGHAILQETGNRGIHYEALDFATQAPEQLFFAATVIGLLGAVMDAATDIVATLFELKRAEPKITKRQLFQSGQQVGKAIMGPLINVLLLIFFAGEITMAVVYLRTGNSIAYTFEWTMALGLAQALISAIGIVLVIPTASFLATLVLGREKA</sequence>
<dbReference type="Proteomes" id="UP000510886">
    <property type="component" value="Chromosome"/>
</dbReference>
<gene>
    <name evidence="2" type="ORF">GTO87_01265</name>
</gene>
<protein>
    <submittedName>
        <fullName evidence="2">YibE/F family protein</fullName>
    </submittedName>
</protein>
<keyword evidence="1" id="KW-0472">Membrane</keyword>
<accession>A0A7H9EM02</accession>
<feature type="transmembrane region" description="Helical" evidence="1">
    <location>
        <begin position="116"/>
        <end position="133"/>
    </location>
</feature>
<dbReference type="InterPro" id="IPR012507">
    <property type="entry name" value="YibE_F"/>
</dbReference>
<feature type="transmembrane region" description="Helical" evidence="1">
    <location>
        <begin position="163"/>
        <end position="184"/>
    </location>
</feature>
<dbReference type="PANTHER" id="PTHR41771">
    <property type="entry name" value="MEMBRANE PROTEIN-RELATED"/>
    <property type="match status" value="1"/>
</dbReference>
<proteinExistence type="predicted"/>
<evidence type="ECO:0000313" key="3">
    <source>
        <dbReference type="Proteomes" id="UP000510886"/>
    </source>
</evidence>
<evidence type="ECO:0000256" key="1">
    <source>
        <dbReference type="SAM" id="Phobius"/>
    </source>
</evidence>
<feature type="transmembrane region" description="Helical" evidence="1">
    <location>
        <begin position="281"/>
        <end position="308"/>
    </location>
</feature>
<dbReference type="AlphaFoldDB" id="A0A7H9EM02"/>
<dbReference type="KEGG" id="lsw:GTO87_01265"/>
<dbReference type="Pfam" id="PF07907">
    <property type="entry name" value="YibE_F"/>
    <property type="match status" value="1"/>
</dbReference>
<evidence type="ECO:0000313" key="2">
    <source>
        <dbReference type="EMBL" id="QLL78763.1"/>
    </source>
</evidence>
<feature type="transmembrane region" description="Helical" evidence="1">
    <location>
        <begin position="138"/>
        <end position="157"/>
    </location>
</feature>